<gene>
    <name evidence="2" type="ORF">PIB30_020468</name>
</gene>
<reference evidence="2 3" key="1">
    <citation type="journal article" date="2023" name="Plants (Basel)">
        <title>Bridging the Gap: Combining Genomics and Transcriptomics Approaches to Understand Stylosanthes scabra, an Orphan Legume from the Brazilian Caatinga.</title>
        <authorList>
            <person name="Ferreira-Neto J.R.C."/>
            <person name="da Silva M.D."/>
            <person name="Binneck E."/>
            <person name="de Melo N.F."/>
            <person name="da Silva R.H."/>
            <person name="de Melo A.L.T.M."/>
            <person name="Pandolfi V."/>
            <person name="Bustamante F.O."/>
            <person name="Brasileiro-Vidal A.C."/>
            <person name="Benko-Iseppon A.M."/>
        </authorList>
    </citation>
    <scope>NUCLEOTIDE SEQUENCE [LARGE SCALE GENOMIC DNA]</scope>
    <source>
        <tissue evidence="2">Leaves</tissue>
    </source>
</reference>
<keyword evidence="3" id="KW-1185">Reference proteome</keyword>
<organism evidence="2 3">
    <name type="scientific">Stylosanthes scabra</name>
    <dbReference type="NCBI Taxonomy" id="79078"/>
    <lineage>
        <taxon>Eukaryota</taxon>
        <taxon>Viridiplantae</taxon>
        <taxon>Streptophyta</taxon>
        <taxon>Embryophyta</taxon>
        <taxon>Tracheophyta</taxon>
        <taxon>Spermatophyta</taxon>
        <taxon>Magnoliopsida</taxon>
        <taxon>eudicotyledons</taxon>
        <taxon>Gunneridae</taxon>
        <taxon>Pentapetalae</taxon>
        <taxon>rosids</taxon>
        <taxon>fabids</taxon>
        <taxon>Fabales</taxon>
        <taxon>Fabaceae</taxon>
        <taxon>Papilionoideae</taxon>
        <taxon>50 kb inversion clade</taxon>
        <taxon>dalbergioids sensu lato</taxon>
        <taxon>Dalbergieae</taxon>
        <taxon>Pterocarpus clade</taxon>
        <taxon>Stylosanthes</taxon>
    </lineage>
</organism>
<proteinExistence type="predicted"/>
<evidence type="ECO:0000313" key="3">
    <source>
        <dbReference type="Proteomes" id="UP001341840"/>
    </source>
</evidence>
<feature type="compositionally biased region" description="Polar residues" evidence="1">
    <location>
        <begin position="22"/>
        <end position="33"/>
    </location>
</feature>
<accession>A0ABU6V6Q5</accession>
<name>A0ABU6V6Q5_9FABA</name>
<dbReference type="Proteomes" id="UP001341840">
    <property type="component" value="Unassembled WGS sequence"/>
</dbReference>
<feature type="compositionally biased region" description="Polar residues" evidence="1">
    <location>
        <begin position="43"/>
        <end position="62"/>
    </location>
</feature>
<evidence type="ECO:0000256" key="1">
    <source>
        <dbReference type="SAM" id="MobiDB-lite"/>
    </source>
</evidence>
<evidence type="ECO:0000313" key="2">
    <source>
        <dbReference type="EMBL" id="MED6169335.1"/>
    </source>
</evidence>
<sequence>MAGGDVTLNRLRHLIRPTASAAISITPTGSSNAGGRDVGLTHEVSSPGQGDDQQMSLSSPNKRSMPADASAAKRQRTEGQVREFCAMDRSFDAPGFIAAHLLVPKAQETLWDCDPVESFRWAQWALLKSETIMKSVEPRLTMVDEAERTNTRLAGDLKALNLQKTVLEGQLAESPKCFCT</sequence>
<feature type="region of interest" description="Disordered" evidence="1">
    <location>
        <begin position="22"/>
        <end position="77"/>
    </location>
</feature>
<dbReference type="EMBL" id="JASCZI010151100">
    <property type="protein sequence ID" value="MED6169335.1"/>
    <property type="molecule type" value="Genomic_DNA"/>
</dbReference>
<protein>
    <submittedName>
        <fullName evidence="2">Uncharacterized protein</fullName>
    </submittedName>
</protein>
<comment type="caution">
    <text evidence="2">The sequence shown here is derived from an EMBL/GenBank/DDBJ whole genome shotgun (WGS) entry which is preliminary data.</text>
</comment>